<feature type="transmembrane region" description="Helical" evidence="5">
    <location>
        <begin position="73"/>
        <end position="91"/>
    </location>
</feature>
<dbReference type="SUPFAM" id="SSF103473">
    <property type="entry name" value="MFS general substrate transporter"/>
    <property type="match status" value="1"/>
</dbReference>
<feature type="transmembrane region" description="Helical" evidence="5">
    <location>
        <begin position="353"/>
        <end position="372"/>
    </location>
</feature>
<feature type="transmembrane region" description="Helical" evidence="5">
    <location>
        <begin position="43"/>
        <end position="61"/>
    </location>
</feature>
<comment type="caution">
    <text evidence="7">The sequence shown here is derived from an EMBL/GenBank/DDBJ whole genome shotgun (WGS) entry which is preliminary data.</text>
</comment>
<dbReference type="Pfam" id="PF07690">
    <property type="entry name" value="MFS_1"/>
    <property type="match status" value="1"/>
</dbReference>
<dbReference type="InterPro" id="IPR011701">
    <property type="entry name" value="MFS"/>
</dbReference>
<evidence type="ECO:0000256" key="3">
    <source>
        <dbReference type="ARBA" id="ARBA00022989"/>
    </source>
</evidence>
<evidence type="ECO:0000313" key="7">
    <source>
        <dbReference type="EMBL" id="PWK62253.1"/>
    </source>
</evidence>
<accession>A0A316H3Z1</accession>
<evidence type="ECO:0000313" key="8">
    <source>
        <dbReference type="Proteomes" id="UP000245708"/>
    </source>
</evidence>
<name>A0A316H3Z1_9RHOB</name>
<dbReference type="OrthoDB" id="9810614at2"/>
<feature type="domain" description="Major facilitator superfamily (MFS) profile" evidence="6">
    <location>
        <begin position="7"/>
        <end position="378"/>
    </location>
</feature>
<feature type="transmembrane region" description="Helical" evidence="5">
    <location>
        <begin position="289"/>
        <end position="311"/>
    </location>
</feature>
<dbReference type="GO" id="GO:0022857">
    <property type="term" value="F:transmembrane transporter activity"/>
    <property type="evidence" value="ECO:0007669"/>
    <property type="project" value="InterPro"/>
</dbReference>
<proteinExistence type="predicted"/>
<feature type="transmembrane region" description="Helical" evidence="5">
    <location>
        <begin position="235"/>
        <end position="253"/>
    </location>
</feature>
<dbReference type="InterPro" id="IPR020846">
    <property type="entry name" value="MFS_dom"/>
</dbReference>
<feature type="transmembrane region" description="Helical" evidence="5">
    <location>
        <begin position="265"/>
        <end position="283"/>
    </location>
</feature>
<evidence type="ECO:0000256" key="1">
    <source>
        <dbReference type="ARBA" id="ARBA00004370"/>
    </source>
</evidence>
<evidence type="ECO:0000256" key="2">
    <source>
        <dbReference type="ARBA" id="ARBA00022692"/>
    </source>
</evidence>
<organism evidence="7 8">
    <name type="scientific">Roseicyclus mahoneyensis</name>
    <dbReference type="NCBI Taxonomy" id="164332"/>
    <lineage>
        <taxon>Bacteria</taxon>
        <taxon>Pseudomonadati</taxon>
        <taxon>Pseudomonadota</taxon>
        <taxon>Alphaproteobacteria</taxon>
        <taxon>Rhodobacterales</taxon>
        <taxon>Roseobacteraceae</taxon>
        <taxon>Roseicyclus</taxon>
    </lineage>
</organism>
<keyword evidence="3 5" id="KW-1133">Transmembrane helix</keyword>
<dbReference type="InterPro" id="IPR047200">
    <property type="entry name" value="MFS_YcaD-like"/>
</dbReference>
<evidence type="ECO:0000256" key="5">
    <source>
        <dbReference type="SAM" id="Phobius"/>
    </source>
</evidence>
<evidence type="ECO:0000256" key="4">
    <source>
        <dbReference type="ARBA" id="ARBA00023136"/>
    </source>
</evidence>
<keyword evidence="8" id="KW-1185">Reference proteome</keyword>
<dbReference type="Gene3D" id="1.20.1250.20">
    <property type="entry name" value="MFS general substrate transporter like domains"/>
    <property type="match status" value="2"/>
</dbReference>
<feature type="transmembrane region" description="Helical" evidence="5">
    <location>
        <begin position="323"/>
        <end position="347"/>
    </location>
</feature>
<dbReference type="AlphaFoldDB" id="A0A316H3Z1"/>
<keyword evidence="4 5" id="KW-0472">Membrane</keyword>
<gene>
    <name evidence="7" type="ORF">C7455_101279</name>
</gene>
<feature type="transmembrane region" description="Helical" evidence="5">
    <location>
        <begin position="131"/>
        <end position="152"/>
    </location>
</feature>
<comment type="subcellular location">
    <subcellularLocation>
        <location evidence="1">Membrane</location>
    </subcellularLocation>
</comment>
<dbReference type="PANTHER" id="PTHR23521">
    <property type="entry name" value="TRANSPORTER MFS SUPERFAMILY"/>
    <property type="match status" value="1"/>
</dbReference>
<dbReference type="Proteomes" id="UP000245708">
    <property type="component" value="Unassembled WGS sequence"/>
</dbReference>
<feature type="transmembrane region" description="Helical" evidence="5">
    <location>
        <begin position="158"/>
        <end position="179"/>
    </location>
</feature>
<dbReference type="InterPro" id="IPR036259">
    <property type="entry name" value="MFS_trans_sf"/>
</dbReference>
<dbReference type="Pfam" id="PF00083">
    <property type="entry name" value="Sugar_tr"/>
    <property type="match status" value="1"/>
</dbReference>
<dbReference type="EMBL" id="QGGW01000001">
    <property type="protein sequence ID" value="PWK62253.1"/>
    <property type="molecule type" value="Genomic_DNA"/>
</dbReference>
<dbReference type="RefSeq" id="WP_109664473.1">
    <property type="nucleotide sequence ID" value="NZ_QGGW01000001.1"/>
</dbReference>
<protein>
    <submittedName>
        <fullName evidence="7">Putative MFS family arabinose efflux permease</fullName>
    </submittedName>
</protein>
<dbReference type="PROSITE" id="PS50850">
    <property type="entry name" value="MFS"/>
    <property type="match status" value="1"/>
</dbReference>
<dbReference type="GO" id="GO:0005886">
    <property type="term" value="C:plasma membrane"/>
    <property type="evidence" value="ECO:0007669"/>
    <property type="project" value="TreeGrafter"/>
</dbReference>
<dbReference type="PANTHER" id="PTHR23521:SF3">
    <property type="entry name" value="MFS TRANSPORTER"/>
    <property type="match status" value="1"/>
</dbReference>
<reference evidence="7 8" key="1">
    <citation type="submission" date="2018-05" db="EMBL/GenBank/DDBJ databases">
        <title>Genomic Encyclopedia of Type Strains, Phase IV (KMG-IV): sequencing the most valuable type-strain genomes for metagenomic binning, comparative biology and taxonomic classification.</title>
        <authorList>
            <person name="Goeker M."/>
        </authorList>
    </citation>
    <scope>NUCLEOTIDE SEQUENCE [LARGE SCALE GENOMIC DNA]</scope>
    <source>
        <strain evidence="7 8">DSM 16097</strain>
    </source>
</reference>
<sequence>MIHVLRSSWALLLGMFLLQIGNGLQSSMMGVRGAIEGFSTFQISLIASCYFLGFLGGSRFAPVFIAKVGHVRVFAALGSLISATLISYPLLADPYAWMVLRVILGFSISGVYVSAESWLNDASTNTTRGQALSAYVLVQMVGLVAAQGILSAGDPTGWLLFVIPSILVSISFAPILLSVQPAPAFGATRTMSLGALYRASPFGVVGMALLGAVFAGQYGMTAVYATEMGLSLGELSAFVSSIFIGGIILQYPIGWLSDRMDRRTLIVVCAGLSGLVCLIGLFFGDIYPVLLAVGVLSGGLAQPLYALLIAYTNDYLAPEDMPAASGGLLFVNGLGAVAGPPVIGLAMGRFGPGAFWLVLATILFVTVLYGIWRMTQRVSAYAEEGDYDAVPYANLLPGAASPVAVAAAQELYVEAAEGMADAHDATDARPARQADLRAANKGV</sequence>
<dbReference type="InterPro" id="IPR005828">
    <property type="entry name" value="MFS_sugar_transport-like"/>
</dbReference>
<dbReference type="CDD" id="cd17477">
    <property type="entry name" value="MFS_YcaD_like"/>
    <property type="match status" value="1"/>
</dbReference>
<evidence type="ECO:0000259" key="6">
    <source>
        <dbReference type="PROSITE" id="PS50850"/>
    </source>
</evidence>
<feature type="transmembrane region" description="Helical" evidence="5">
    <location>
        <begin position="195"/>
        <end position="215"/>
    </location>
</feature>
<feature type="transmembrane region" description="Helical" evidence="5">
    <location>
        <begin position="97"/>
        <end position="119"/>
    </location>
</feature>
<keyword evidence="2 5" id="KW-0812">Transmembrane</keyword>